<name>A0ABD1G5N6_SALDI</name>
<evidence type="ECO:0000256" key="1">
    <source>
        <dbReference type="SAM" id="MobiDB-lite"/>
    </source>
</evidence>
<feature type="compositionally biased region" description="Polar residues" evidence="1">
    <location>
        <begin position="1"/>
        <end position="11"/>
    </location>
</feature>
<protein>
    <submittedName>
        <fullName evidence="2">Uncharacterized protein</fullName>
    </submittedName>
</protein>
<dbReference type="AlphaFoldDB" id="A0ABD1G5N6"/>
<dbReference type="EMBL" id="JBEAFC010000010">
    <property type="protein sequence ID" value="KAL1539428.1"/>
    <property type="molecule type" value="Genomic_DNA"/>
</dbReference>
<sequence>MPLNPTSTASAKLSGEASVLDHEEEEEDEWPQVACYLQENPREFAPVSKPQLRLDEDIFSNGLKLVKLL</sequence>
<proteinExistence type="predicted"/>
<comment type="caution">
    <text evidence="2">The sequence shown here is derived from an EMBL/GenBank/DDBJ whole genome shotgun (WGS) entry which is preliminary data.</text>
</comment>
<evidence type="ECO:0000313" key="2">
    <source>
        <dbReference type="EMBL" id="KAL1539428.1"/>
    </source>
</evidence>
<gene>
    <name evidence="2" type="ORF">AAHA92_28047</name>
</gene>
<accession>A0ABD1G5N6</accession>
<organism evidence="2 3">
    <name type="scientific">Salvia divinorum</name>
    <name type="common">Maria pastora</name>
    <name type="synonym">Diviner's sage</name>
    <dbReference type="NCBI Taxonomy" id="28513"/>
    <lineage>
        <taxon>Eukaryota</taxon>
        <taxon>Viridiplantae</taxon>
        <taxon>Streptophyta</taxon>
        <taxon>Embryophyta</taxon>
        <taxon>Tracheophyta</taxon>
        <taxon>Spermatophyta</taxon>
        <taxon>Magnoliopsida</taxon>
        <taxon>eudicotyledons</taxon>
        <taxon>Gunneridae</taxon>
        <taxon>Pentapetalae</taxon>
        <taxon>asterids</taxon>
        <taxon>lamiids</taxon>
        <taxon>Lamiales</taxon>
        <taxon>Lamiaceae</taxon>
        <taxon>Nepetoideae</taxon>
        <taxon>Mentheae</taxon>
        <taxon>Salviinae</taxon>
        <taxon>Salvia</taxon>
        <taxon>Salvia subgen. Calosphace</taxon>
    </lineage>
</organism>
<feature type="region of interest" description="Disordered" evidence="1">
    <location>
        <begin position="1"/>
        <end position="28"/>
    </location>
</feature>
<keyword evidence="3" id="KW-1185">Reference proteome</keyword>
<dbReference type="Proteomes" id="UP001567538">
    <property type="component" value="Unassembled WGS sequence"/>
</dbReference>
<reference evidence="2 3" key="1">
    <citation type="submission" date="2024-06" db="EMBL/GenBank/DDBJ databases">
        <title>A chromosome level genome sequence of Diviner's sage (Salvia divinorum).</title>
        <authorList>
            <person name="Ford S.A."/>
            <person name="Ro D.-K."/>
            <person name="Ness R.W."/>
            <person name="Phillips M.A."/>
        </authorList>
    </citation>
    <scope>NUCLEOTIDE SEQUENCE [LARGE SCALE GENOMIC DNA]</scope>
    <source>
        <strain evidence="2">SAF-2024a</strain>
        <tissue evidence="2">Leaf</tissue>
    </source>
</reference>
<evidence type="ECO:0000313" key="3">
    <source>
        <dbReference type="Proteomes" id="UP001567538"/>
    </source>
</evidence>